<feature type="active site" evidence="4">
    <location>
        <position position="251"/>
    </location>
</feature>
<comment type="caution">
    <text evidence="6">The sequence shown here is derived from an EMBL/GenBank/DDBJ whole genome shotgun (WGS) entry which is preliminary data.</text>
</comment>
<dbReference type="InterPro" id="IPR000673">
    <property type="entry name" value="Sig_transdc_resp-reg_Me-estase"/>
</dbReference>
<evidence type="ECO:0000259" key="5">
    <source>
        <dbReference type="PROSITE" id="PS50122"/>
    </source>
</evidence>
<dbReference type="PANTHER" id="PTHR42872">
    <property type="entry name" value="PROTEIN-GLUTAMATE METHYLESTERASE/PROTEIN-GLUTAMINE GLUTAMINASE"/>
    <property type="match status" value="1"/>
</dbReference>
<evidence type="ECO:0000256" key="4">
    <source>
        <dbReference type="PROSITE-ProRule" id="PRU00050"/>
    </source>
</evidence>
<evidence type="ECO:0000256" key="3">
    <source>
        <dbReference type="ARBA" id="ARBA00048267"/>
    </source>
</evidence>
<dbReference type="EC" id="3.1.1.61" evidence="2"/>
<sequence>MRIGIVSTNEIQKALFSELLSPLVGELIMYDISHAESGDLAISNAHILLLDMHDQNVVDCDEVMEALGREEPICLVHDKDLYSMQPRERISWRNRTIEEIKKAIPDLANELDEKKEVADNKNVPDVWIIGASSGGPQALRQFFADLPRMPISIFVAQHMTEVGYGQMLARLKDVAPGWNVQSAETGMKIKPNSVYLVPRDNTIHIAAGAITLQAYSAQSVSFNPCIDAVIRTLHECHPQIGVIIMSGMGMDGSGGIRTIKGKAKMIMAQDAESSGAKSMPDSARNTGAVQFSSNPEGLARKLAQIYGQRTF</sequence>
<evidence type="ECO:0000313" key="6">
    <source>
        <dbReference type="EMBL" id="MBM5458929.1"/>
    </source>
</evidence>
<evidence type="ECO:0000256" key="1">
    <source>
        <dbReference type="ARBA" id="ARBA00022801"/>
    </source>
</evidence>
<dbReference type="RefSeq" id="WP_203584848.1">
    <property type="nucleotide sequence ID" value="NZ_JACOPV010000009.1"/>
</dbReference>
<dbReference type="InterPro" id="IPR035909">
    <property type="entry name" value="CheB_C"/>
</dbReference>
<feature type="active site" evidence="4">
    <location>
        <position position="132"/>
    </location>
</feature>
<keyword evidence="1 4" id="KW-0378">Hydrolase</keyword>
<proteinExistence type="predicted"/>
<dbReference type="PANTHER" id="PTHR42872:SF6">
    <property type="entry name" value="PROTEIN-GLUTAMATE METHYLESTERASE_PROTEIN-GLUTAMINE GLUTAMINASE"/>
    <property type="match status" value="1"/>
</dbReference>
<organism evidence="6 7">
    <name type="scientific">Pseudomonas arcuscaelestis</name>
    <dbReference type="NCBI Taxonomy" id="2710591"/>
    <lineage>
        <taxon>Bacteria</taxon>
        <taxon>Pseudomonadati</taxon>
        <taxon>Pseudomonadota</taxon>
        <taxon>Gammaproteobacteria</taxon>
        <taxon>Pseudomonadales</taxon>
        <taxon>Pseudomonadaceae</taxon>
        <taxon>Pseudomonas</taxon>
    </lineage>
</organism>
<dbReference type="Gene3D" id="3.40.50.180">
    <property type="entry name" value="Methylesterase CheB, C-terminal domain"/>
    <property type="match status" value="1"/>
</dbReference>
<reference evidence="6 7" key="1">
    <citation type="submission" date="2020-08" db="EMBL/GenBank/DDBJ databases">
        <title>Description of novel Pseudomonas species.</title>
        <authorList>
            <person name="Duman M."/>
            <person name="Mulet M."/>
            <person name="Altun S."/>
            <person name="Saticioglu I.B."/>
            <person name="Lalucat J."/>
            <person name="Garcia-Valdes E."/>
        </authorList>
    </citation>
    <scope>NUCLEOTIDE SEQUENCE [LARGE SCALE GENOMIC DNA]</scope>
    <source>
        <strain evidence="6 7">P66</strain>
    </source>
</reference>
<keyword evidence="4" id="KW-0145">Chemotaxis</keyword>
<evidence type="ECO:0000313" key="7">
    <source>
        <dbReference type="Proteomes" id="UP000745663"/>
    </source>
</evidence>
<feature type="domain" description="CheB-type methylesterase" evidence="5">
    <location>
        <begin position="129"/>
        <end position="290"/>
    </location>
</feature>
<evidence type="ECO:0000256" key="2">
    <source>
        <dbReference type="ARBA" id="ARBA00039140"/>
    </source>
</evidence>
<dbReference type="Proteomes" id="UP000745663">
    <property type="component" value="Unassembled WGS sequence"/>
</dbReference>
<dbReference type="PROSITE" id="PS50122">
    <property type="entry name" value="CHEB"/>
    <property type="match status" value="1"/>
</dbReference>
<dbReference type="EMBL" id="JACOPV010000009">
    <property type="protein sequence ID" value="MBM5458929.1"/>
    <property type="molecule type" value="Genomic_DNA"/>
</dbReference>
<protein>
    <recommendedName>
        <fullName evidence="2">protein-glutamate methylesterase</fullName>
        <ecNumber evidence="2">3.1.1.61</ecNumber>
    </recommendedName>
</protein>
<gene>
    <name evidence="6" type="ORF">H8F21_15285</name>
</gene>
<name>A0ABS2C1I5_9PSED</name>
<dbReference type="SUPFAM" id="SSF52738">
    <property type="entry name" value="Methylesterase CheB, C-terminal domain"/>
    <property type="match status" value="1"/>
</dbReference>
<accession>A0ABS2C1I5</accession>
<comment type="catalytic activity">
    <reaction evidence="3">
        <text>[protein]-L-glutamate 5-O-methyl ester + H2O = L-glutamyl-[protein] + methanol + H(+)</text>
        <dbReference type="Rhea" id="RHEA:23236"/>
        <dbReference type="Rhea" id="RHEA-COMP:10208"/>
        <dbReference type="Rhea" id="RHEA-COMP:10311"/>
        <dbReference type="ChEBI" id="CHEBI:15377"/>
        <dbReference type="ChEBI" id="CHEBI:15378"/>
        <dbReference type="ChEBI" id="CHEBI:17790"/>
        <dbReference type="ChEBI" id="CHEBI:29973"/>
        <dbReference type="ChEBI" id="CHEBI:82795"/>
        <dbReference type="EC" id="3.1.1.61"/>
    </reaction>
</comment>
<feature type="active site" evidence="4">
    <location>
        <position position="158"/>
    </location>
</feature>
<keyword evidence="7" id="KW-1185">Reference proteome</keyword>
<dbReference type="Pfam" id="PF01339">
    <property type="entry name" value="CheB_methylest"/>
    <property type="match status" value="1"/>
</dbReference>